<proteinExistence type="predicted"/>
<evidence type="ECO:0000313" key="2">
    <source>
        <dbReference type="Proteomes" id="UP000316096"/>
    </source>
</evidence>
<evidence type="ECO:0000313" key="1">
    <source>
        <dbReference type="EMBL" id="TQL97469.1"/>
    </source>
</evidence>
<accession>A0A543CK63</accession>
<gene>
    <name evidence="1" type="ORF">FB559_3058</name>
</gene>
<dbReference type="EMBL" id="VFOZ01000001">
    <property type="protein sequence ID" value="TQL97469.1"/>
    <property type="molecule type" value="Genomic_DNA"/>
</dbReference>
<sequence>MKKYLTWALGAFVVFYLLKSPGGAAQIVHNTASSLASAGDSLSQFVNALT</sequence>
<comment type="caution">
    <text evidence="1">The sequence shown here is derived from an EMBL/GenBank/DDBJ whole genome shotgun (WGS) entry which is preliminary data.</text>
</comment>
<name>A0A543CK63_9ACTN</name>
<reference evidence="1 2" key="1">
    <citation type="submission" date="2019-06" db="EMBL/GenBank/DDBJ databases">
        <title>Sequencing the genomes of 1000 actinobacteria strains.</title>
        <authorList>
            <person name="Klenk H.-P."/>
        </authorList>
    </citation>
    <scope>NUCLEOTIDE SEQUENCE [LARGE SCALE GENOMIC DNA]</scope>
    <source>
        <strain evidence="1 2">DSM 102200</strain>
    </source>
</reference>
<keyword evidence="2" id="KW-1185">Reference proteome</keyword>
<dbReference type="AlphaFoldDB" id="A0A543CK63"/>
<protein>
    <submittedName>
        <fullName evidence="1">Uncharacterized protein</fullName>
    </submittedName>
</protein>
<organism evidence="1 2">
    <name type="scientific">Actinoallomurus bryophytorum</name>
    <dbReference type="NCBI Taxonomy" id="1490222"/>
    <lineage>
        <taxon>Bacteria</taxon>
        <taxon>Bacillati</taxon>
        <taxon>Actinomycetota</taxon>
        <taxon>Actinomycetes</taxon>
        <taxon>Streptosporangiales</taxon>
        <taxon>Thermomonosporaceae</taxon>
        <taxon>Actinoallomurus</taxon>
    </lineage>
</organism>
<dbReference type="Proteomes" id="UP000316096">
    <property type="component" value="Unassembled WGS sequence"/>
</dbReference>